<keyword evidence="1 3" id="KW-0238">DNA-binding</keyword>
<evidence type="ECO:0000313" key="8">
    <source>
        <dbReference type="Proteomes" id="UP000542210"/>
    </source>
</evidence>
<feature type="domain" description="Core-binding (CB)" evidence="6">
    <location>
        <begin position="74"/>
        <end position="158"/>
    </location>
</feature>
<dbReference type="Proteomes" id="UP000542210">
    <property type="component" value="Unassembled WGS sequence"/>
</dbReference>
<dbReference type="InterPro" id="IPR002104">
    <property type="entry name" value="Integrase_catalytic"/>
</dbReference>
<evidence type="ECO:0000256" key="2">
    <source>
        <dbReference type="ARBA" id="ARBA00023172"/>
    </source>
</evidence>
<sequence length="447" mass="50011">MTTSNRTRKDNGEGTIYQSASGKWHGRVTMGTKLDGTPDRRHVERKTKEEVEKAVKALIKKRDAGLAGRAGRVQTVEKFGIYWLDTILPVADRAPRTIADYRSKCENWVFKYIGKVRLDKVGPDHLENLYAEMRKDGQAPGHIRKVHAVISSMYSSAVRRGVVAQNPAKLVEVPAAGDPEKDTLTRDEARKILSETQKRRNAARWSVGLATGTRQGETLGLRWQYLDLDTGVAKIWYQLQRLTWQHGCANPHACGMAHHRGACPKDCGAHRHRPDCARGCYRTGHVCPKPCPKGCTAHAKACPSRKGGGLVFRQIKEKRRKNIHLAPELVAILRRHKEAQDFERIVAGDEWTDHDLVFCQSNGQPIDPRVDWEEWADIVKEAGLRHHKLHAQRHTAATLALEAGIALAVVQEMLGHSDIRVTRGYSHVASPLAQDAAQKMGRALWGK</sequence>
<dbReference type="PROSITE" id="PS51900">
    <property type="entry name" value="CB"/>
    <property type="match status" value="1"/>
</dbReference>
<dbReference type="RefSeq" id="WP_203959477.1">
    <property type="nucleotide sequence ID" value="NZ_BOOV01000044.1"/>
</dbReference>
<organism evidence="7 8">
    <name type="scientific">Sphaerisporangium siamense</name>
    <dbReference type="NCBI Taxonomy" id="795645"/>
    <lineage>
        <taxon>Bacteria</taxon>
        <taxon>Bacillati</taxon>
        <taxon>Actinomycetota</taxon>
        <taxon>Actinomycetes</taxon>
        <taxon>Streptosporangiales</taxon>
        <taxon>Streptosporangiaceae</taxon>
        <taxon>Sphaerisporangium</taxon>
    </lineage>
</organism>
<accession>A0A7W7D2W7</accession>
<dbReference type="InterPro" id="IPR011010">
    <property type="entry name" value="DNA_brk_join_enz"/>
</dbReference>
<dbReference type="PANTHER" id="PTHR30349">
    <property type="entry name" value="PHAGE INTEGRASE-RELATED"/>
    <property type="match status" value="1"/>
</dbReference>
<evidence type="ECO:0000259" key="6">
    <source>
        <dbReference type="PROSITE" id="PS51900"/>
    </source>
</evidence>
<dbReference type="InterPro" id="IPR013762">
    <property type="entry name" value="Integrase-like_cat_sf"/>
</dbReference>
<dbReference type="SUPFAM" id="SSF56349">
    <property type="entry name" value="DNA breaking-rejoining enzymes"/>
    <property type="match status" value="1"/>
</dbReference>
<protein>
    <submittedName>
        <fullName evidence="7">Integrase</fullName>
    </submittedName>
</protein>
<name>A0A7W7D2W7_9ACTN</name>
<dbReference type="GO" id="GO:0015074">
    <property type="term" value="P:DNA integration"/>
    <property type="evidence" value="ECO:0007669"/>
    <property type="project" value="InterPro"/>
</dbReference>
<dbReference type="Pfam" id="PF00589">
    <property type="entry name" value="Phage_integrase"/>
    <property type="match status" value="1"/>
</dbReference>
<dbReference type="PROSITE" id="PS51898">
    <property type="entry name" value="TYR_RECOMBINASE"/>
    <property type="match status" value="1"/>
</dbReference>
<evidence type="ECO:0000256" key="1">
    <source>
        <dbReference type="ARBA" id="ARBA00023125"/>
    </source>
</evidence>
<evidence type="ECO:0000256" key="4">
    <source>
        <dbReference type="SAM" id="MobiDB-lite"/>
    </source>
</evidence>
<evidence type="ECO:0000256" key="3">
    <source>
        <dbReference type="PROSITE-ProRule" id="PRU01248"/>
    </source>
</evidence>
<dbReference type="PANTHER" id="PTHR30349:SF91">
    <property type="entry name" value="INTA PROTEIN"/>
    <property type="match status" value="1"/>
</dbReference>
<dbReference type="Gene3D" id="1.10.443.10">
    <property type="entry name" value="Intergrase catalytic core"/>
    <property type="match status" value="1"/>
</dbReference>
<proteinExistence type="predicted"/>
<reference evidence="7 8" key="1">
    <citation type="submission" date="2020-08" db="EMBL/GenBank/DDBJ databases">
        <title>Sequencing the genomes of 1000 actinobacteria strains.</title>
        <authorList>
            <person name="Klenk H.-P."/>
        </authorList>
    </citation>
    <scope>NUCLEOTIDE SEQUENCE [LARGE SCALE GENOMIC DNA]</scope>
    <source>
        <strain evidence="7 8">DSM 45784</strain>
    </source>
</reference>
<keyword evidence="2" id="KW-0233">DNA recombination</keyword>
<dbReference type="EMBL" id="JACHND010000001">
    <property type="protein sequence ID" value="MBB4699329.1"/>
    <property type="molecule type" value="Genomic_DNA"/>
</dbReference>
<feature type="domain" description="Tyr recombinase" evidence="5">
    <location>
        <begin position="179"/>
        <end position="439"/>
    </location>
</feature>
<evidence type="ECO:0000313" key="7">
    <source>
        <dbReference type="EMBL" id="MBB4699329.1"/>
    </source>
</evidence>
<feature type="compositionally biased region" description="Basic and acidic residues" evidence="4">
    <location>
        <begin position="36"/>
        <end position="47"/>
    </location>
</feature>
<dbReference type="GO" id="GO:0006310">
    <property type="term" value="P:DNA recombination"/>
    <property type="evidence" value="ECO:0007669"/>
    <property type="project" value="UniProtKB-KW"/>
</dbReference>
<comment type="caution">
    <text evidence="7">The sequence shown here is derived from an EMBL/GenBank/DDBJ whole genome shotgun (WGS) entry which is preliminary data.</text>
</comment>
<dbReference type="InterPro" id="IPR050090">
    <property type="entry name" value="Tyrosine_recombinase_XerCD"/>
</dbReference>
<dbReference type="InterPro" id="IPR010998">
    <property type="entry name" value="Integrase_recombinase_N"/>
</dbReference>
<dbReference type="AlphaFoldDB" id="A0A7W7D2W7"/>
<feature type="region of interest" description="Disordered" evidence="4">
    <location>
        <begin position="27"/>
        <end position="47"/>
    </location>
</feature>
<dbReference type="Gene3D" id="1.10.150.130">
    <property type="match status" value="1"/>
</dbReference>
<evidence type="ECO:0000259" key="5">
    <source>
        <dbReference type="PROSITE" id="PS51898"/>
    </source>
</evidence>
<dbReference type="GO" id="GO:0003677">
    <property type="term" value="F:DNA binding"/>
    <property type="evidence" value="ECO:0007669"/>
    <property type="project" value="UniProtKB-UniRule"/>
</dbReference>
<dbReference type="InterPro" id="IPR044068">
    <property type="entry name" value="CB"/>
</dbReference>
<keyword evidence="8" id="KW-1185">Reference proteome</keyword>
<gene>
    <name evidence="7" type="ORF">BJ982_000873</name>
</gene>